<protein>
    <submittedName>
        <fullName evidence="2">Membrane protein</fullName>
    </submittedName>
</protein>
<dbReference type="Proteomes" id="UP000224607">
    <property type="component" value="Unassembled WGS sequence"/>
</dbReference>
<name>A0A1I3WVJ1_9GAMM</name>
<dbReference type="RefSeq" id="WP_092513848.1">
    <property type="nucleotide sequence ID" value="NZ_CAWNQB010000009.1"/>
</dbReference>
<evidence type="ECO:0000256" key="1">
    <source>
        <dbReference type="SAM" id="Phobius"/>
    </source>
</evidence>
<dbReference type="OrthoDB" id="6445406at2"/>
<evidence type="ECO:0000313" key="5">
    <source>
        <dbReference type="Proteomes" id="UP000224607"/>
    </source>
</evidence>
<keyword evidence="1" id="KW-0812">Transmembrane</keyword>
<feature type="transmembrane region" description="Helical" evidence="1">
    <location>
        <begin position="47"/>
        <end position="71"/>
    </location>
</feature>
<reference evidence="3" key="2">
    <citation type="submission" date="2016-10" db="EMBL/GenBank/DDBJ databases">
        <authorList>
            <person name="de Groot N.N."/>
        </authorList>
    </citation>
    <scope>NUCLEOTIDE SEQUENCE [LARGE SCALE GENOMIC DNA]</scope>
    <source>
        <strain evidence="3">DSM 17908</strain>
    </source>
</reference>
<dbReference type="Proteomes" id="UP000198919">
    <property type="component" value="Unassembled WGS sequence"/>
</dbReference>
<keyword evidence="5" id="KW-1185">Reference proteome</keyword>
<keyword evidence="1" id="KW-1133">Transmembrane helix</keyword>
<dbReference type="EMBL" id="NITY01000017">
    <property type="protein sequence ID" value="PHM38142.1"/>
    <property type="molecule type" value="Genomic_DNA"/>
</dbReference>
<feature type="transmembrane region" description="Helical" evidence="1">
    <location>
        <begin position="91"/>
        <end position="117"/>
    </location>
</feature>
<sequence length="148" mass="17108">MTVQKRIGTILFLLAFLLGYGFVVFLVSSDLIAVFKMEDSVKFSWVMFNIIFLSPFIFYFCLWGLYLSVTLKPEELQKKEKKKKGKRVPTLNERLMIIFLVMALIGLVAGAPLSWYMHFKFTRAGYVVCESTSSKAPSQYAKEKKFCR</sequence>
<evidence type="ECO:0000313" key="4">
    <source>
        <dbReference type="Proteomes" id="UP000198919"/>
    </source>
</evidence>
<evidence type="ECO:0000313" key="3">
    <source>
        <dbReference type="EMBL" id="SFK10421.1"/>
    </source>
</evidence>
<feature type="transmembrane region" description="Helical" evidence="1">
    <location>
        <begin position="7"/>
        <end position="27"/>
    </location>
</feature>
<organism evidence="3 4">
    <name type="scientific">Xenorhabdus mauleonii</name>
    <dbReference type="NCBI Taxonomy" id="351675"/>
    <lineage>
        <taxon>Bacteria</taxon>
        <taxon>Pseudomonadati</taxon>
        <taxon>Pseudomonadota</taxon>
        <taxon>Gammaproteobacteria</taxon>
        <taxon>Enterobacterales</taxon>
        <taxon>Morganellaceae</taxon>
        <taxon>Xenorhabdus</taxon>
    </lineage>
</organism>
<reference evidence="2 5" key="3">
    <citation type="journal article" date="2017" name="Nat. Microbiol.">
        <title>Natural product diversity associated with the nematode symbionts Photorhabdus and Xenorhabdus.</title>
        <authorList>
            <person name="Tobias N.J."/>
            <person name="Wolff H."/>
            <person name="Djahanschiri B."/>
            <person name="Grundmann F."/>
            <person name="Kronenwerth M."/>
            <person name="Shi Y.M."/>
            <person name="Simonyi S."/>
            <person name="Grun P."/>
            <person name="Shapiro-Ilan D."/>
            <person name="Pidot S.J."/>
            <person name="Stinear T.P."/>
            <person name="Ebersberger I."/>
            <person name="Bode H.B."/>
        </authorList>
    </citation>
    <scope>NUCLEOTIDE SEQUENCE [LARGE SCALE GENOMIC DNA]</scope>
    <source>
        <strain evidence="2 5">DSM 17908</strain>
    </source>
</reference>
<dbReference type="AlphaFoldDB" id="A0A1I3WVJ1"/>
<evidence type="ECO:0000313" key="2">
    <source>
        <dbReference type="EMBL" id="PHM38142.1"/>
    </source>
</evidence>
<gene>
    <name evidence="3" type="ORF">SAMN05421680_12914</name>
    <name evidence="2" type="ORF">Xmau_03527</name>
</gene>
<keyword evidence="1" id="KW-0472">Membrane</keyword>
<accession>A0A1I3WVJ1</accession>
<dbReference type="EMBL" id="FORG01000029">
    <property type="protein sequence ID" value="SFK10421.1"/>
    <property type="molecule type" value="Genomic_DNA"/>
</dbReference>
<proteinExistence type="predicted"/>
<reference evidence="4" key="1">
    <citation type="submission" date="2016-10" db="EMBL/GenBank/DDBJ databases">
        <authorList>
            <person name="Varghese N."/>
            <person name="Submissions S."/>
        </authorList>
    </citation>
    <scope>NUCLEOTIDE SEQUENCE [LARGE SCALE GENOMIC DNA]</scope>
    <source>
        <strain evidence="4">DSM 17908</strain>
    </source>
</reference>
<dbReference type="InterPro" id="IPR010665">
    <property type="entry name" value="DUF1240"/>
</dbReference>
<dbReference type="Pfam" id="PF06836">
    <property type="entry name" value="DUF1240"/>
    <property type="match status" value="1"/>
</dbReference>